<gene>
    <name evidence="13" type="ORF">NDU88_002920</name>
</gene>
<evidence type="ECO:0000313" key="14">
    <source>
        <dbReference type="Proteomes" id="UP001066276"/>
    </source>
</evidence>
<dbReference type="SUPFAM" id="SSF52833">
    <property type="entry name" value="Thioredoxin-like"/>
    <property type="match status" value="1"/>
</dbReference>
<dbReference type="CDD" id="cd02968">
    <property type="entry name" value="SCO"/>
    <property type="match status" value="1"/>
</dbReference>
<dbReference type="PIRSF" id="PIRSF037736">
    <property type="entry name" value="SCO1"/>
    <property type="match status" value="1"/>
</dbReference>
<dbReference type="EMBL" id="JANPWB010000008">
    <property type="protein sequence ID" value="KAJ1162452.1"/>
    <property type="molecule type" value="Genomic_DNA"/>
</dbReference>
<evidence type="ECO:0000256" key="9">
    <source>
        <dbReference type="PIRSR" id="PIRSR037736-1"/>
    </source>
</evidence>
<dbReference type="AlphaFoldDB" id="A0AAV7SE30"/>
<feature type="compositionally biased region" description="Low complexity" evidence="11">
    <location>
        <begin position="17"/>
        <end position="28"/>
    </location>
</feature>
<comment type="function">
    <text evidence="8">Copper metallochaperone essential for the synthesis and maturation of cytochrome c oxidase subunit II (MT-CO2/COX2) by facilitating the incorporation of copper into the Cu(A) site of MT-CO2/COX2.</text>
</comment>
<comment type="similarity">
    <text evidence="2 8">Belongs to the SCO1/2 family.</text>
</comment>
<evidence type="ECO:0000256" key="10">
    <source>
        <dbReference type="PIRSR" id="PIRSR603782-2"/>
    </source>
</evidence>
<keyword evidence="7 12" id="KW-0472">Membrane</keyword>
<keyword evidence="10" id="KW-1015">Disulfide bond</keyword>
<protein>
    <submittedName>
        <fullName evidence="13">Uncharacterized protein</fullName>
    </submittedName>
</protein>
<dbReference type="InterPro" id="IPR003782">
    <property type="entry name" value="SCO1/SenC"/>
</dbReference>
<evidence type="ECO:0000256" key="3">
    <source>
        <dbReference type="ARBA" id="ARBA00022723"/>
    </source>
</evidence>
<dbReference type="InterPro" id="IPR017276">
    <property type="entry name" value="Synth_of_cyt-c-oxidase_Sco1/2"/>
</dbReference>
<proteinExistence type="inferred from homology"/>
<dbReference type="Gene3D" id="3.40.30.10">
    <property type="entry name" value="Glutaredoxin"/>
    <property type="match status" value="1"/>
</dbReference>
<evidence type="ECO:0000256" key="11">
    <source>
        <dbReference type="SAM" id="MobiDB-lite"/>
    </source>
</evidence>
<dbReference type="GO" id="GO:0006878">
    <property type="term" value="P:intracellular copper ion homeostasis"/>
    <property type="evidence" value="ECO:0007669"/>
    <property type="project" value="UniProtKB-UniRule"/>
</dbReference>
<dbReference type="GO" id="GO:0033617">
    <property type="term" value="P:mitochondrial respiratory chain complex IV assembly"/>
    <property type="evidence" value="ECO:0007669"/>
    <property type="project" value="TreeGrafter"/>
</dbReference>
<keyword evidence="8" id="KW-0143">Chaperone</keyword>
<dbReference type="GO" id="GO:0016531">
    <property type="term" value="F:copper chaperone activity"/>
    <property type="evidence" value="ECO:0007669"/>
    <property type="project" value="InterPro"/>
</dbReference>
<dbReference type="FunFam" id="3.40.30.10:FF:000013">
    <property type="entry name" value="Blast:Protein SCO1 homolog, mitochondrial"/>
    <property type="match status" value="1"/>
</dbReference>
<evidence type="ECO:0000256" key="12">
    <source>
        <dbReference type="SAM" id="Phobius"/>
    </source>
</evidence>
<keyword evidence="5 8" id="KW-0186">Copper</keyword>
<evidence type="ECO:0000256" key="1">
    <source>
        <dbReference type="ARBA" id="ARBA00004434"/>
    </source>
</evidence>
<accession>A0AAV7SE30</accession>
<evidence type="ECO:0000256" key="5">
    <source>
        <dbReference type="ARBA" id="ARBA00023008"/>
    </source>
</evidence>
<feature type="transmembrane region" description="Helical" evidence="12">
    <location>
        <begin position="78"/>
        <end position="99"/>
    </location>
</feature>
<evidence type="ECO:0000313" key="13">
    <source>
        <dbReference type="EMBL" id="KAJ1162452.1"/>
    </source>
</evidence>
<keyword evidence="14" id="KW-1185">Reference proteome</keyword>
<comment type="subunit">
    <text evidence="8">Homodimer.</text>
</comment>
<sequence>MSRHLSDGCSQTSKPETSLSTRSTASSLDRNISARRTGMQFGGYVQLGLVKSECRHKRAFSQLPSPKGSTKTGGYPRLGMRLLATGVLGGGVLAFWLAVRAEKQRKQKMERIEQLKKLSVGQGDFSLVDHTGKPRTKKDFLGQWVLLYFGFTHCPDICPDELEKMASVINLLDQDHTLPQVQPVFVTVDPERDNVDAVARYVKEFHPRLIGLTGTTEKVKEAGKAYRVYYSAGPKDEDDDYIVDHTVIIYLLNPDGLFTDYYNRSKKDIDMVKSIKKHMQTYTSLFS</sequence>
<keyword evidence="12" id="KW-0812">Transmembrane</keyword>
<dbReference type="GO" id="GO:0005743">
    <property type="term" value="C:mitochondrial inner membrane"/>
    <property type="evidence" value="ECO:0007669"/>
    <property type="project" value="UniProtKB-SubCell"/>
</dbReference>
<comment type="caution">
    <text evidence="13">The sequence shown here is derived from an EMBL/GenBank/DDBJ whole genome shotgun (WGS) entry which is preliminary data.</text>
</comment>
<dbReference type="Pfam" id="PF02630">
    <property type="entry name" value="SCO1-SenC"/>
    <property type="match status" value="1"/>
</dbReference>
<dbReference type="Proteomes" id="UP001066276">
    <property type="component" value="Chromosome 4_2"/>
</dbReference>
<evidence type="ECO:0000256" key="4">
    <source>
        <dbReference type="ARBA" id="ARBA00022792"/>
    </source>
</evidence>
<keyword evidence="6 8" id="KW-0496">Mitochondrion</keyword>
<keyword evidence="4 8" id="KW-0999">Mitochondrion inner membrane</keyword>
<dbReference type="InterPro" id="IPR036249">
    <property type="entry name" value="Thioredoxin-like_sf"/>
</dbReference>
<dbReference type="GO" id="GO:0005507">
    <property type="term" value="F:copper ion binding"/>
    <property type="evidence" value="ECO:0007669"/>
    <property type="project" value="InterPro"/>
</dbReference>
<evidence type="ECO:0000256" key="6">
    <source>
        <dbReference type="ARBA" id="ARBA00023128"/>
    </source>
</evidence>
<feature type="disulfide bond" description="Redox-active" evidence="10">
    <location>
        <begin position="154"/>
        <end position="158"/>
    </location>
</feature>
<feature type="binding site" evidence="9">
    <location>
        <position position="245"/>
    </location>
    <ligand>
        <name>Cu cation</name>
        <dbReference type="ChEBI" id="CHEBI:23378"/>
    </ligand>
</feature>
<evidence type="ECO:0000256" key="7">
    <source>
        <dbReference type="ARBA" id="ARBA00023136"/>
    </source>
</evidence>
<keyword evidence="3 8" id="KW-0479">Metal-binding</keyword>
<feature type="binding site" evidence="9">
    <location>
        <position position="158"/>
    </location>
    <ligand>
        <name>Cu cation</name>
        <dbReference type="ChEBI" id="CHEBI:23378"/>
    </ligand>
</feature>
<name>A0AAV7SE30_PLEWA</name>
<dbReference type="PANTHER" id="PTHR12151:SF2">
    <property type="entry name" value="PROTEIN SCO2 HOMOLOG, MITOCHONDRIAL"/>
    <property type="match status" value="1"/>
</dbReference>
<organism evidence="13 14">
    <name type="scientific">Pleurodeles waltl</name>
    <name type="common">Iberian ribbed newt</name>
    <dbReference type="NCBI Taxonomy" id="8319"/>
    <lineage>
        <taxon>Eukaryota</taxon>
        <taxon>Metazoa</taxon>
        <taxon>Chordata</taxon>
        <taxon>Craniata</taxon>
        <taxon>Vertebrata</taxon>
        <taxon>Euteleostomi</taxon>
        <taxon>Amphibia</taxon>
        <taxon>Batrachia</taxon>
        <taxon>Caudata</taxon>
        <taxon>Salamandroidea</taxon>
        <taxon>Salamandridae</taxon>
        <taxon>Pleurodelinae</taxon>
        <taxon>Pleurodeles</taxon>
    </lineage>
</organism>
<evidence type="ECO:0000256" key="8">
    <source>
        <dbReference type="PIRNR" id="PIRNR037736"/>
    </source>
</evidence>
<evidence type="ECO:0000256" key="2">
    <source>
        <dbReference type="ARBA" id="ARBA00010996"/>
    </source>
</evidence>
<feature type="binding site" evidence="9">
    <location>
        <position position="154"/>
    </location>
    <ligand>
        <name>Cu cation</name>
        <dbReference type="ChEBI" id="CHEBI:23378"/>
    </ligand>
</feature>
<feature type="region of interest" description="Disordered" evidence="11">
    <location>
        <begin position="1"/>
        <end position="31"/>
    </location>
</feature>
<comment type="subcellular location">
    <subcellularLocation>
        <location evidence="1">Mitochondrion inner membrane</location>
        <topology evidence="1">Single-pass membrane protein</topology>
    </subcellularLocation>
</comment>
<dbReference type="PANTHER" id="PTHR12151">
    <property type="entry name" value="ELECTRON TRANSPORT PROTIN SCO1/SENC FAMILY MEMBER"/>
    <property type="match status" value="1"/>
</dbReference>
<keyword evidence="12" id="KW-1133">Transmembrane helix</keyword>
<reference evidence="13" key="1">
    <citation type="journal article" date="2022" name="bioRxiv">
        <title>Sequencing and chromosome-scale assembly of the giantPleurodeles waltlgenome.</title>
        <authorList>
            <person name="Brown T."/>
            <person name="Elewa A."/>
            <person name="Iarovenko S."/>
            <person name="Subramanian E."/>
            <person name="Araus A.J."/>
            <person name="Petzold A."/>
            <person name="Susuki M."/>
            <person name="Suzuki K.-i.T."/>
            <person name="Hayashi T."/>
            <person name="Toyoda A."/>
            <person name="Oliveira C."/>
            <person name="Osipova E."/>
            <person name="Leigh N.D."/>
            <person name="Simon A."/>
            <person name="Yun M.H."/>
        </authorList>
    </citation>
    <scope>NUCLEOTIDE SEQUENCE</scope>
    <source>
        <strain evidence="13">20211129_DDA</strain>
        <tissue evidence="13">Liver</tissue>
    </source>
</reference>